<reference evidence="3 4" key="1">
    <citation type="journal article" date="2016" name="Nat. Commun.">
        <title>Thousands of microbial genomes shed light on interconnected biogeochemical processes in an aquifer system.</title>
        <authorList>
            <person name="Anantharaman K."/>
            <person name="Brown C.T."/>
            <person name="Hug L.A."/>
            <person name="Sharon I."/>
            <person name="Castelle C.J."/>
            <person name="Probst A.J."/>
            <person name="Thomas B.C."/>
            <person name="Singh A."/>
            <person name="Wilkins M.J."/>
            <person name="Karaoz U."/>
            <person name="Brodie E.L."/>
            <person name="Williams K.H."/>
            <person name="Hubbard S.S."/>
            <person name="Banfield J.F."/>
        </authorList>
    </citation>
    <scope>NUCLEOTIDE SEQUENCE [LARGE SCALE GENOMIC DNA]</scope>
</reference>
<evidence type="ECO:0000256" key="1">
    <source>
        <dbReference type="ARBA" id="ARBA00022723"/>
    </source>
</evidence>
<dbReference type="AlphaFoldDB" id="A0A1F7WR57"/>
<protein>
    <recommendedName>
        <fullName evidence="2">Cupin type-2 domain-containing protein</fullName>
    </recommendedName>
</protein>
<evidence type="ECO:0000313" key="4">
    <source>
        <dbReference type="Proteomes" id="UP000178735"/>
    </source>
</evidence>
<dbReference type="InterPro" id="IPR011051">
    <property type="entry name" value="RmlC_Cupin_sf"/>
</dbReference>
<dbReference type="Gene3D" id="2.60.120.10">
    <property type="entry name" value="Jelly Rolls"/>
    <property type="match status" value="1"/>
</dbReference>
<dbReference type="Proteomes" id="UP000178735">
    <property type="component" value="Unassembled WGS sequence"/>
</dbReference>
<dbReference type="GO" id="GO:0046872">
    <property type="term" value="F:metal ion binding"/>
    <property type="evidence" value="ECO:0007669"/>
    <property type="project" value="UniProtKB-KW"/>
</dbReference>
<keyword evidence="1" id="KW-0479">Metal-binding</keyword>
<dbReference type="PANTHER" id="PTHR35848">
    <property type="entry name" value="OXALATE-BINDING PROTEIN"/>
    <property type="match status" value="1"/>
</dbReference>
<gene>
    <name evidence="3" type="ORF">A2008_05475</name>
</gene>
<dbReference type="Pfam" id="PF07883">
    <property type="entry name" value="Cupin_2"/>
    <property type="match status" value="1"/>
</dbReference>
<organism evidence="3 4">
    <name type="scientific">Candidatus Wallbacteria bacterium GWC2_49_35</name>
    <dbReference type="NCBI Taxonomy" id="1817813"/>
    <lineage>
        <taxon>Bacteria</taxon>
        <taxon>Candidatus Walliibacteriota</taxon>
    </lineage>
</organism>
<dbReference type="STRING" id="1817813.A2008_05475"/>
<proteinExistence type="predicted"/>
<dbReference type="PANTHER" id="PTHR35848:SF6">
    <property type="entry name" value="CUPIN TYPE-2 DOMAIN-CONTAINING PROTEIN"/>
    <property type="match status" value="1"/>
</dbReference>
<evidence type="ECO:0000259" key="2">
    <source>
        <dbReference type="Pfam" id="PF07883"/>
    </source>
</evidence>
<comment type="caution">
    <text evidence="3">The sequence shown here is derived from an EMBL/GenBank/DDBJ whole genome shotgun (WGS) entry which is preliminary data.</text>
</comment>
<evidence type="ECO:0000313" key="3">
    <source>
        <dbReference type="EMBL" id="OGM04668.1"/>
    </source>
</evidence>
<dbReference type="SUPFAM" id="SSF51182">
    <property type="entry name" value="RmlC-like cupins"/>
    <property type="match status" value="1"/>
</dbReference>
<sequence>MKKMYDDVECRVNKNVRGGEGEIVARYYLNENSSKLRFNSLNLNEMEPGATIAEHPHTGEDEFYFIAEGRGTGILNGEKFEVGPGDGFMCHSGSTHGILNKLTNQKLKFISIFFK</sequence>
<dbReference type="InterPro" id="IPR051610">
    <property type="entry name" value="GPI/OXD"/>
</dbReference>
<dbReference type="InterPro" id="IPR014710">
    <property type="entry name" value="RmlC-like_jellyroll"/>
</dbReference>
<feature type="domain" description="Cupin type-2" evidence="2">
    <location>
        <begin position="45"/>
        <end position="113"/>
    </location>
</feature>
<accession>A0A1F7WR57</accession>
<dbReference type="EMBL" id="MGFH01000138">
    <property type="protein sequence ID" value="OGM04668.1"/>
    <property type="molecule type" value="Genomic_DNA"/>
</dbReference>
<dbReference type="InterPro" id="IPR013096">
    <property type="entry name" value="Cupin_2"/>
</dbReference>
<name>A0A1F7WR57_9BACT</name>